<organism evidence="1 2">
    <name type="scientific">Araneus ventricosus</name>
    <name type="common">Orbweaver spider</name>
    <name type="synonym">Epeira ventricosa</name>
    <dbReference type="NCBI Taxonomy" id="182803"/>
    <lineage>
        <taxon>Eukaryota</taxon>
        <taxon>Metazoa</taxon>
        <taxon>Ecdysozoa</taxon>
        <taxon>Arthropoda</taxon>
        <taxon>Chelicerata</taxon>
        <taxon>Arachnida</taxon>
        <taxon>Araneae</taxon>
        <taxon>Araneomorphae</taxon>
        <taxon>Entelegynae</taxon>
        <taxon>Araneoidea</taxon>
        <taxon>Araneidae</taxon>
        <taxon>Araneus</taxon>
    </lineage>
</organism>
<proteinExistence type="predicted"/>
<gene>
    <name evidence="1" type="ORF">AVEN_242480_1</name>
</gene>
<comment type="caution">
    <text evidence="1">The sequence shown here is derived from an EMBL/GenBank/DDBJ whole genome shotgun (WGS) entry which is preliminary data.</text>
</comment>
<dbReference type="Proteomes" id="UP000499080">
    <property type="component" value="Unassembled WGS sequence"/>
</dbReference>
<dbReference type="AlphaFoldDB" id="A0A4Y2WI01"/>
<reference evidence="1 2" key="1">
    <citation type="journal article" date="2019" name="Sci. Rep.">
        <title>Orb-weaving spider Araneus ventricosus genome elucidates the spidroin gene catalogue.</title>
        <authorList>
            <person name="Kono N."/>
            <person name="Nakamura H."/>
            <person name="Ohtoshi R."/>
            <person name="Moran D.A.P."/>
            <person name="Shinohara A."/>
            <person name="Yoshida Y."/>
            <person name="Fujiwara M."/>
            <person name="Mori M."/>
            <person name="Tomita M."/>
            <person name="Arakawa K."/>
        </authorList>
    </citation>
    <scope>NUCLEOTIDE SEQUENCE [LARGE SCALE GENOMIC DNA]</scope>
</reference>
<evidence type="ECO:0000313" key="2">
    <source>
        <dbReference type="Proteomes" id="UP000499080"/>
    </source>
</evidence>
<dbReference type="EMBL" id="BGPR01060375">
    <property type="protein sequence ID" value="GBO36246.1"/>
    <property type="molecule type" value="Genomic_DNA"/>
</dbReference>
<keyword evidence="2" id="KW-1185">Reference proteome</keyword>
<sequence>MYQEILLTSTPLHNIRQKCKAYILRESLADDLLLLLFHVPLVHILDQVHDTMSLQQYHKSIFSLTPQQPRRGANTVYGMSRRSRTGTRARGISLLFVDEFQAFYVATTKSGQCNMCGSCTFGV</sequence>
<evidence type="ECO:0000313" key="1">
    <source>
        <dbReference type="EMBL" id="GBO36246.1"/>
    </source>
</evidence>
<accession>A0A4Y2WI01</accession>
<protein>
    <submittedName>
        <fullName evidence="1">Uncharacterized protein</fullName>
    </submittedName>
</protein>
<name>A0A4Y2WI01_ARAVE</name>